<dbReference type="InterPro" id="IPR011009">
    <property type="entry name" value="Kinase-like_dom_sf"/>
</dbReference>
<dbReference type="GO" id="GO:0005524">
    <property type="term" value="F:ATP binding"/>
    <property type="evidence" value="ECO:0007669"/>
    <property type="project" value="UniProtKB-UniRule"/>
</dbReference>
<dbReference type="InterPro" id="IPR000719">
    <property type="entry name" value="Prot_kinase_dom"/>
</dbReference>
<dbReference type="InterPro" id="IPR051824">
    <property type="entry name" value="LRR_Rcpt-Like_S/T_Kinase"/>
</dbReference>
<evidence type="ECO:0000256" key="2">
    <source>
        <dbReference type="ARBA" id="ARBA00012513"/>
    </source>
</evidence>
<feature type="transmembrane region" description="Helical" evidence="15">
    <location>
        <begin position="201"/>
        <end position="226"/>
    </location>
</feature>
<dbReference type="EC" id="2.7.11.1" evidence="2"/>
<keyword evidence="9 14" id="KW-0067">ATP-binding</keyword>
<dbReference type="Pfam" id="PF00069">
    <property type="entry name" value="Pkinase"/>
    <property type="match status" value="1"/>
</dbReference>
<keyword evidence="15" id="KW-0812">Transmembrane</keyword>
<evidence type="ECO:0000256" key="14">
    <source>
        <dbReference type="PROSITE-ProRule" id="PRU10141"/>
    </source>
</evidence>
<feature type="binding site" evidence="14">
    <location>
        <position position="282"/>
    </location>
    <ligand>
        <name>ATP</name>
        <dbReference type="ChEBI" id="CHEBI:30616"/>
    </ligand>
</feature>
<feature type="domain" description="Protein kinase" evidence="16">
    <location>
        <begin position="254"/>
        <end position="526"/>
    </location>
</feature>
<evidence type="ECO:0000313" key="18">
    <source>
        <dbReference type="Proteomes" id="UP000238479"/>
    </source>
</evidence>
<sequence length="575" mass="64181">MCLISSDHSLFINCGGGETPFDGNVYEPDSETSQYYLSPKGNWARSSAGSTVDLHYALNFSRFLKNVKCGLSSEAALYNNTRTSPVSLKYYGFCLRKGKYNVTLHFAEIVDDEKDYRSTEKRVFDVYIQGERKLKDFNIIDKAGRPNNVSQVNFTDVSVNDSTLEIHFYSAGKGLDQGPLISAISVTPEYKLRKRLSPLHIALITVASIVVFLLLLLLFAWMMGWLGTDHLQEIDIGLEKPVTLKQLKDATRNFSKRNEIGQGGFGTVYKAEVQGKIVAVKKLSSHSEERINQLKNEFYTLKSMSQENLFSCWTFTTQKACICSSMNICKITPLHTPYLSKLKLDWEARFNICLGIAKGLVYLHEHPRLKMVHRDIKSANILLDGNLKAKISDFGLASLYTEDDQFKFIKVEVPQGYMAPEYVRGIVTSKADVYSFGVVILETVSGRTNAGHRRDSQESEFLLDTAYDLQQKGRLVDLVDKTLSTKYDAKQAIIILNLAVKCTSISPTLRPTMSEVVSVLVGDKKIEEICPPALNDSQTAQVDSSVSIEVTSRASTSSNLIKGEDETEHIAVGTP</sequence>
<dbReference type="AlphaFoldDB" id="A0A2P6Q260"/>
<keyword evidence="5 17" id="KW-0808">Transferase</keyword>
<dbReference type="PROSITE" id="PS00107">
    <property type="entry name" value="PROTEIN_KINASE_ATP"/>
    <property type="match status" value="1"/>
</dbReference>
<evidence type="ECO:0000256" key="6">
    <source>
        <dbReference type="ARBA" id="ARBA00022729"/>
    </source>
</evidence>
<evidence type="ECO:0000256" key="12">
    <source>
        <dbReference type="ARBA" id="ARBA00047899"/>
    </source>
</evidence>
<evidence type="ECO:0000256" key="4">
    <source>
        <dbReference type="ARBA" id="ARBA00022553"/>
    </source>
</evidence>
<evidence type="ECO:0000256" key="3">
    <source>
        <dbReference type="ARBA" id="ARBA00022527"/>
    </source>
</evidence>
<gene>
    <name evidence="17" type="ORF">RchiOBHm_Chr5g0001201</name>
</gene>
<dbReference type="SMART" id="SM00220">
    <property type="entry name" value="S_TKc"/>
    <property type="match status" value="1"/>
</dbReference>
<dbReference type="Gene3D" id="3.30.200.20">
    <property type="entry name" value="Phosphorylase Kinase, domain 1"/>
    <property type="match status" value="1"/>
</dbReference>
<dbReference type="InterPro" id="IPR017441">
    <property type="entry name" value="Protein_kinase_ATP_BS"/>
</dbReference>
<evidence type="ECO:0000256" key="10">
    <source>
        <dbReference type="ARBA" id="ARBA00023170"/>
    </source>
</evidence>
<name>A0A2P6Q260_ROSCH</name>
<evidence type="ECO:0000256" key="11">
    <source>
        <dbReference type="ARBA" id="ARBA00023180"/>
    </source>
</evidence>
<evidence type="ECO:0000256" key="15">
    <source>
        <dbReference type="SAM" id="Phobius"/>
    </source>
</evidence>
<keyword evidence="7 14" id="KW-0547">Nucleotide-binding</keyword>
<keyword evidence="6" id="KW-0732">Signal</keyword>
<keyword evidence="8" id="KW-0418">Kinase</keyword>
<evidence type="ECO:0000256" key="7">
    <source>
        <dbReference type="ARBA" id="ARBA00022741"/>
    </source>
</evidence>
<dbReference type="EMBL" id="PDCK01000043">
    <property type="protein sequence ID" value="PRQ28265.1"/>
    <property type="molecule type" value="Genomic_DNA"/>
</dbReference>
<dbReference type="InterPro" id="IPR021720">
    <property type="entry name" value="Malectin_dom"/>
</dbReference>
<evidence type="ECO:0000256" key="5">
    <source>
        <dbReference type="ARBA" id="ARBA00022679"/>
    </source>
</evidence>
<protein>
    <recommendedName>
        <fullName evidence="2">non-specific serine/threonine protein kinase</fullName>
        <ecNumber evidence="2">2.7.11.1</ecNumber>
    </recommendedName>
</protein>
<dbReference type="Gene3D" id="1.10.510.10">
    <property type="entry name" value="Transferase(Phosphotransferase) domain 1"/>
    <property type="match status" value="1"/>
</dbReference>
<organism evidence="17 18">
    <name type="scientific">Rosa chinensis</name>
    <name type="common">China rose</name>
    <dbReference type="NCBI Taxonomy" id="74649"/>
    <lineage>
        <taxon>Eukaryota</taxon>
        <taxon>Viridiplantae</taxon>
        <taxon>Streptophyta</taxon>
        <taxon>Embryophyta</taxon>
        <taxon>Tracheophyta</taxon>
        <taxon>Spermatophyta</taxon>
        <taxon>Magnoliopsida</taxon>
        <taxon>eudicotyledons</taxon>
        <taxon>Gunneridae</taxon>
        <taxon>Pentapetalae</taxon>
        <taxon>rosids</taxon>
        <taxon>fabids</taxon>
        <taxon>Rosales</taxon>
        <taxon>Rosaceae</taxon>
        <taxon>Rosoideae</taxon>
        <taxon>Rosoideae incertae sedis</taxon>
        <taxon>Rosa</taxon>
    </lineage>
</organism>
<dbReference type="GO" id="GO:0004674">
    <property type="term" value="F:protein serine/threonine kinase activity"/>
    <property type="evidence" value="ECO:0007669"/>
    <property type="project" value="UniProtKB-KW"/>
</dbReference>
<dbReference type="PROSITE" id="PS00108">
    <property type="entry name" value="PROTEIN_KINASE_ST"/>
    <property type="match status" value="1"/>
</dbReference>
<evidence type="ECO:0000256" key="9">
    <source>
        <dbReference type="ARBA" id="ARBA00022840"/>
    </source>
</evidence>
<keyword evidence="11" id="KW-0325">Glycoprotein</keyword>
<evidence type="ECO:0000313" key="17">
    <source>
        <dbReference type="EMBL" id="PRQ28265.1"/>
    </source>
</evidence>
<dbReference type="Proteomes" id="UP000238479">
    <property type="component" value="Chromosome 5"/>
</dbReference>
<comment type="caution">
    <text evidence="17">The sequence shown here is derived from an EMBL/GenBank/DDBJ whole genome shotgun (WGS) entry which is preliminary data.</text>
</comment>
<dbReference type="Gene3D" id="2.60.120.430">
    <property type="entry name" value="Galactose-binding lectin"/>
    <property type="match status" value="1"/>
</dbReference>
<keyword evidence="15" id="KW-0472">Membrane</keyword>
<reference evidence="17 18" key="1">
    <citation type="journal article" date="2018" name="Nat. Genet.">
        <title>The Rosa genome provides new insights in the design of modern roses.</title>
        <authorList>
            <person name="Bendahmane M."/>
        </authorList>
    </citation>
    <scope>NUCLEOTIDE SEQUENCE [LARGE SCALE GENOMIC DNA]</scope>
    <source>
        <strain evidence="18">cv. Old Blush</strain>
    </source>
</reference>
<dbReference type="Pfam" id="PF11721">
    <property type="entry name" value="Malectin"/>
    <property type="match status" value="1"/>
</dbReference>
<dbReference type="Gramene" id="PRQ28265">
    <property type="protein sequence ID" value="PRQ28265"/>
    <property type="gene ID" value="RchiOBHm_Chr5g0001201"/>
</dbReference>
<comment type="subcellular location">
    <subcellularLocation>
        <location evidence="1">Membrane</location>
        <topology evidence="1">Single-pass type I membrane protein</topology>
    </subcellularLocation>
</comment>
<comment type="catalytic activity">
    <reaction evidence="12">
        <text>L-threonyl-[protein] + ATP = O-phospho-L-threonyl-[protein] + ADP + H(+)</text>
        <dbReference type="Rhea" id="RHEA:46608"/>
        <dbReference type="Rhea" id="RHEA-COMP:11060"/>
        <dbReference type="Rhea" id="RHEA-COMP:11605"/>
        <dbReference type="ChEBI" id="CHEBI:15378"/>
        <dbReference type="ChEBI" id="CHEBI:30013"/>
        <dbReference type="ChEBI" id="CHEBI:30616"/>
        <dbReference type="ChEBI" id="CHEBI:61977"/>
        <dbReference type="ChEBI" id="CHEBI:456216"/>
        <dbReference type="EC" id="2.7.11.1"/>
    </reaction>
</comment>
<comment type="catalytic activity">
    <reaction evidence="13">
        <text>L-seryl-[protein] + ATP = O-phospho-L-seryl-[protein] + ADP + H(+)</text>
        <dbReference type="Rhea" id="RHEA:17989"/>
        <dbReference type="Rhea" id="RHEA-COMP:9863"/>
        <dbReference type="Rhea" id="RHEA-COMP:11604"/>
        <dbReference type="ChEBI" id="CHEBI:15378"/>
        <dbReference type="ChEBI" id="CHEBI:29999"/>
        <dbReference type="ChEBI" id="CHEBI:30616"/>
        <dbReference type="ChEBI" id="CHEBI:83421"/>
        <dbReference type="ChEBI" id="CHEBI:456216"/>
        <dbReference type="EC" id="2.7.11.1"/>
    </reaction>
</comment>
<evidence type="ECO:0000259" key="16">
    <source>
        <dbReference type="PROSITE" id="PS50011"/>
    </source>
</evidence>
<accession>A0A2P6Q260</accession>
<evidence type="ECO:0000256" key="1">
    <source>
        <dbReference type="ARBA" id="ARBA00004479"/>
    </source>
</evidence>
<dbReference type="InterPro" id="IPR008271">
    <property type="entry name" value="Ser/Thr_kinase_AS"/>
</dbReference>
<dbReference type="SUPFAM" id="SSF56112">
    <property type="entry name" value="Protein kinase-like (PK-like)"/>
    <property type="match status" value="1"/>
</dbReference>
<keyword evidence="3" id="KW-0723">Serine/threonine-protein kinase</keyword>
<proteinExistence type="predicted"/>
<keyword evidence="4" id="KW-0597">Phosphoprotein</keyword>
<evidence type="ECO:0000256" key="8">
    <source>
        <dbReference type="ARBA" id="ARBA00022777"/>
    </source>
</evidence>
<dbReference type="PANTHER" id="PTHR48006">
    <property type="entry name" value="LEUCINE-RICH REPEAT-CONTAINING PROTEIN DDB_G0281931-RELATED"/>
    <property type="match status" value="1"/>
</dbReference>
<keyword evidence="18" id="KW-1185">Reference proteome</keyword>
<keyword evidence="10" id="KW-0675">Receptor</keyword>
<evidence type="ECO:0000256" key="13">
    <source>
        <dbReference type="ARBA" id="ARBA00048679"/>
    </source>
</evidence>
<keyword evidence="15" id="KW-1133">Transmembrane helix</keyword>
<dbReference type="GO" id="GO:0016020">
    <property type="term" value="C:membrane"/>
    <property type="evidence" value="ECO:0007669"/>
    <property type="project" value="UniProtKB-SubCell"/>
</dbReference>
<dbReference type="FunFam" id="1.10.510.10:FF:000769">
    <property type="entry name" value="Uncharacterized protein"/>
    <property type="match status" value="1"/>
</dbReference>
<dbReference type="PROSITE" id="PS50011">
    <property type="entry name" value="PROTEIN_KINASE_DOM"/>
    <property type="match status" value="1"/>
</dbReference>
<dbReference type="PANTHER" id="PTHR48006:SF48">
    <property type="entry name" value="PROTEIN KINASE DOMAIN-CONTAINING PROTEIN"/>
    <property type="match status" value="1"/>
</dbReference>